<dbReference type="SUPFAM" id="SSF52540">
    <property type="entry name" value="P-loop containing nucleoside triphosphate hydrolases"/>
    <property type="match status" value="1"/>
</dbReference>
<dbReference type="AlphaFoldDB" id="A0A8J3K7V4"/>
<gene>
    <name evidence="4" type="ORF">Cci01nite_34100</name>
</gene>
<comment type="caution">
    <text evidence="4">The sequence shown here is derived from an EMBL/GenBank/DDBJ whole genome shotgun (WGS) entry which is preliminary data.</text>
</comment>
<dbReference type="PANTHER" id="PTHR16305:SF35">
    <property type="entry name" value="TRANSCRIPTIONAL ACTIVATOR DOMAIN"/>
    <property type="match status" value="1"/>
</dbReference>
<protein>
    <submittedName>
        <fullName evidence="4">Putative transcriptional regulator, LuxR family protein</fullName>
    </submittedName>
</protein>
<dbReference type="GO" id="GO:0003677">
    <property type="term" value="F:DNA binding"/>
    <property type="evidence" value="ECO:0007669"/>
    <property type="project" value="InterPro"/>
</dbReference>
<dbReference type="PANTHER" id="PTHR16305">
    <property type="entry name" value="TESTICULAR SOLUBLE ADENYLYL CYCLASE"/>
    <property type="match status" value="1"/>
</dbReference>
<dbReference type="InterPro" id="IPR041664">
    <property type="entry name" value="AAA_16"/>
</dbReference>
<dbReference type="PRINTS" id="PR00038">
    <property type="entry name" value="HTHLUXR"/>
</dbReference>
<dbReference type="Pfam" id="PF00196">
    <property type="entry name" value="GerE"/>
    <property type="match status" value="1"/>
</dbReference>
<evidence type="ECO:0000313" key="4">
    <source>
        <dbReference type="EMBL" id="GIF98316.1"/>
    </source>
</evidence>
<dbReference type="GO" id="GO:0006355">
    <property type="term" value="P:regulation of DNA-templated transcription"/>
    <property type="evidence" value="ECO:0007669"/>
    <property type="project" value="InterPro"/>
</dbReference>
<keyword evidence="5" id="KW-1185">Reference proteome</keyword>
<sequence>MSASASGLGLQGRRSEAASLERVLADARLGASAVLVLRGEAGIGKTALLEYASAHASGMHITAVSGVESEMELPYASLHQLCARMLDRLPQLPAPQHAALSVAFGLESGPPPDRFMVSLAVLSLLAGAATEQPLACLIDDAQWIDHASMQALSFVARRLQADPVAMIFAVREPVDPPVLAGLPQLVVAGLNDADALALLAAVRQMPLDPQVRDRIVAEAQGNPLALLQLPSFLAPAELTGGFWQPTGHSATSPIEDAYRQQVQALPEDTRQLLLIAATDSTGDAALVWRAAVARGITSAAATAAEAAGLVELGSRVRFRHPLVRSAVYRSASVTDRRAAHLALAEVTDPIHDPDRRAWHRARATTQPDESIASELEQSAARARSRGGAAATATFLSWATEMSPDPARRVARALAAAEAALAVGTVDRTHDLLAVAESGPLDDLQRARLERVRAKLVSTQVRGGDTARLLLDAAARMAPLDATLARDTLLEALGAAIFAGRLGPGEREVALATRAGPSAPVPPRVVDLLLDSVADRIIDGCVADADRLREALCAVRRQQDPEGVDSPDWLWLACMVIAQELWEDDAWHELTHHAVDIARRAGRLSVLPMALSYRANYLVHTGDFEAAAALIDEATAISEATHSTPVMYTSLLLHAWRAHEPESLDAIEAGARQARAQGEGRALALAEYATALLHNGLGQYSLAQDAATRACEYEDLGFHAWALIELIEAAVRGGDPVTAAAAFDRLAARTSTSTTGWARGVVARSRALLAGGPAADALYRQAIDELERCRITLHLARTRLVYGEWLRRENRRQESRIQLRAAYDAFTMAGADGFAERARRELTATGETVRKRGDSALSALTGQEAQIARLARDGLTNPEIAAQLFISPRTVEWHLRNVFTKLGVSSRRRLHTALPFAEPAQR</sequence>
<evidence type="ECO:0000259" key="3">
    <source>
        <dbReference type="PROSITE" id="PS50043"/>
    </source>
</evidence>
<keyword evidence="2" id="KW-0067">ATP-binding</keyword>
<organism evidence="4 5">
    <name type="scientific">Catellatospora citrea</name>
    <dbReference type="NCBI Taxonomy" id="53366"/>
    <lineage>
        <taxon>Bacteria</taxon>
        <taxon>Bacillati</taxon>
        <taxon>Actinomycetota</taxon>
        <taxon>Actinomycetes</taxon>
        <taxon>Micromonosporales</taxon>
        <taxon>Micromonosporaceae</taxon>
        <taxon>Catellatospora</taxon>
    </lineage>
</organism>
<dbReference type="Proteomes" id="UP000659904">
    <property type="component" value="Unassembled WGS sequence"/>
</dbReference>
<dbReference type="SMART" id="SM00421">
    <property type="entry name" value="HTH_LUXR"/>
    <property type="match status" value="1"/>
</dbReference>
<name>A0A8J3K7V4_9ACTN</name>
<dbReference type="SUPFAM" id="SSF46894">
    <property type="entry name" value="C-terminal effector domain of the bipartite response regulators"/>
    <property type="match status" value="1"/>
</dbReference>
<dbReference type="InterPro" id="IPR016032">
    <property type="entry name" value="Sig_transdc_resp-reg_C-effctor"/>
</dbReference>
<dbReference type="GO" id="GO:0005524">
    <property type="term" value="F:ATP binding"/>
    <property type="evidence" value="ECO:0007669"/>
    <property type="project" value="UniProtKB-KW"/>
</dbReference>
<keyword evidence="1" id="KW-0547">Nucleotide-binding</keyword>
<dbReference type="CDD" id="cd06170">
    <property type="entry name" value="LuxR_C_like"/>
    <property type="match status" value="1"/>
</dbReference>
<evidence type="ECO:0000256" key="2">
    <source>
        <dbReference type="ARBA" id="ARBA00022840"/>
    </source>
</evidence>
<dbReference type="Pfam" id="PF13191">
    <property type="entry name" value="AAA_16"/>
    <property type="match status" value="1"/>
</dbReference>
<evidence type="ECO:0000313" key="5">
    <source>
        <dbReference type="Proteomes" id="UP000659904"/>
    </source>
</evidence>
<dbReference type="InterPro" id="IPR011990">
    <property type="entry name" value="TPR-like_helical_dom_sf"/>
</dbReference>
<accession>A0A8J3K7V4</accession>
<dbReference type="Gene3D" id="3.40.50.300">
    <property type="entry name" value="P-loop containing nucleotide triphosphate hydrolases"/>
    <property type="match status" value="1"/>
</dbReference>
<feature type="domain" description="HTH luxR-type" evidence="3">
    <location>
        <begin position="852"/>
        <end position="921"/>
    </location>
</feature>
<reference evidence="4 5" key="1">
    <citation type="submission" date="2021-01" db="EMBL/GenBank/DDBJ databases">
        <title>Whole genome shotgun sequence of Catellatospora citrea NBRC 14495.</title>
        <authorList>
            <person name="Komaki H."/>
            <person name="Tamura T."/>
        </authorList>
    </citation>
    <scope>NUCLEOTIDE SEQUENCE [LARGE SCALE GENOMIC DNA]</scope>
    <source>
        <strain evidence="4 5">NBRC 14495</strain>
    </source>
</reference>
<dbReference type="Gene3D" id="1.25.40.10">
    <property type="entry name" value="Tetratricopeptide repeat domain"/>
    <property type="match status" value="1"/>
</dbReference>
<proteinExistence type="predicted"/>
<dbReference type="InterPro" id="IPR027417">
    <property type="entry name" value="P-loop_NTPase"/>
</dbReference>
<evidence type="ECO:0000256" key="1">
    <source>
        <dbReference type="ARBA" id="ARBA00022741"/>
    </source>
</evidence>
<dbReference type="InterPro" id="IPR000792">
    <property type="entry name" value="Tscrpt_reg_LuxR_C"/>
</dbReference>
<dbReference type="PROSITE" id="PS00622">
    <property type="entry name" value="HTH_LUXR_1"/>
    <property type="match status" value="1"/>
</dbReference>
<dbReference type="Gene3D" id="1.10.10.10">
    <property type="entry name" value="Winged helix-like DNA-binding domain superfamily/Winged helix DNA-binding domain"/>
    <property type="match status" value="1"/>
</dbReference>
<dbReference type="GO" id="GO:0005737">
    <property type="term" value="C:cytoplasm"/>
    <property type="evidence" value="ECO:0007669"/>
    <property type="project" value="TreeGrafter"/>
</dbReference>
<dbReference type="EMBL" id="BONH01000014">
    <property type="protein sequence ID" value="GIF98316.1"/>
    <property type="molecule type" value="Genomic_DNA"/>
</dbReference>
<dbReference type="InterPro" id="IPR036388">
    <property type="entry name" value="WH-like_DNA-bd_sf"/>
</dbReference>
<dbReference type="PROSITE" id="PS50043">
    <property type="entry name" value="HTH_LUXR_2"/>
    <property type="match status" value="1"/>
</dbReference>
<dbReference type="GO" id="GO:0004016">
    <property type="term" value="F:adenylate cyclase activity"/>
    <property type="evidence" value="ECO:0007669"/>
    <property type="project" value="TreeGrafter"/>
</dbReference>